<dbReference type="EMBL" id="BKZQ01000003">
    <property type="protein sequence ID" value="GER69070.1"/>
    <property type="molecule type" value="Genomic_DNA"/>
</dbReference>
<sequence length="130" mass="15324">MKILQKVTVKQILTEKSKEALLSTYRQTKQQLQKECDQLRFESKRLEKTKKYSGTSLKMHFEKEINSRQEKIKLVDFQIEQLLLLPLGTELKETEIQAVVDIHEGDDWDAVSKEKTIIVKDGIIHEIRER</sequence>
<dbReference type="AlphaFoldDB" id="A0A5J4JF51"/>
<keyword evidence="3" id="KW-1185">Reference proteome</keyword>
<name>A0A5J4JF51_9BACI</name>
<evidence type="ECO:0008006" key="4">
    <source>
        <dbReference type="Google" id="ProtNLM"/>
    </source>
</evidence>
<dbReference type="Proteomes" id="UP000391919">
    <property type="component" value="Unassembled WGS sequence"/>
</dbReference>
<accession>A0A5J4JF51</accession>
<feature type="coiled-coil region" evidence="1">
    <location>
        <begin position="15"/>
        <end position="49"/>
    </location>
</feature>
<comment type="caution">
    <text evidence="2">The sequence shown here is derived from an EMBL/GenBank/DDBJ whole genome shotgun (WGS) entry which is preliminary data.</text>
</comment>
<dbReference type="InterPro" id="IPR021297">
    <property type="entry name" value="YlqD"/>
</dbReference>
<dbReference type="Gene3D" id="6.10.140.1110">
    <property type="match status" value="1"/>
</dbReference>
<evidence type="ECO:0000313" key="2">
    <source>
        <dbReference type="EMBL" id="GER69070.1"/>
    </source>
</evidence>
<dbReference type="Pfam" id="PF11068">
    <property type="entry name" value="YlqD"/>
    <property type="match status" value="1"/>
</dbReference>
<protein>
    <recommendedName>
        <fullName evidence="4">YlqD protein</fullName>
    </recommendedName>
</protein>
<organism evidence="2 3">
    <name type="scientific">Weizmannia acidilactici</name>
    <dbReference type="NCBI Taxonomy" id="2607726"/>
    <lineage>
        <taxon>Bacteria</taxon>
        <taxon>Bacillati</taxon>
        <taxon>Bacillota</taxon>
        <taxon>Bacilli</taxon>
        <taxon>Bacillales</taxon>
        <taxon>Bacillaceae</taxon>
        <taxon>Heyndrickxia</taxon>
    </lineage>
</organism>
<evidence type="ECO:0000256" key="1">
    <source>
        <dbReference type="SAM" id="Coils"/>
    </source>
</evidence>
<reference evidence="2 3" key="1">
    <citation type="submission" date="2019-09" db="EMBL/GenBank/DDBJ databases">
        <title>Draft genome sequence of Bacillus sp. JC-7.</title>
        <authorList>
            <person name="Tanaka N."/>
            <person name="Shiwa Y."/>
            <person name="Fujita N."/>
            <person name="Tanasupawat S."/>
        </authorList>
    </citation>
    <scope>NUCLEOTIDE SEQUENCE [LARGE SCALE GENOMIC DNA]</scope>
    <source>
        <strain evidence="2 3">JC-7</strain>
    </source>
</reference>
<gene>
    <name evidence="2" type="ORF">BpJC7_03730</name>
</gene>
<proteinExistence type="predicted"/>
<keyword evidence="1" id="KW-0175">Coiled coil</keyword>
<dbReference type="RefSeq" id="WP_151679110.1">
    <property type="nucleotide sequence ID" value="NZ_BKZP01000001.1"/>
</dbReference>
<evidence type="ECO:0000313" key="3">
    <source>
        <dbReference type="Proteomes" id="UP000391919"/>
    </source>
</evidence>